<evidence type="ECO:0000313" key="4">
    <source>
        <dbReference type="Proteomes" id="UP001515480"/>
    </source>
</evidence>
<dbReference type="Proteomes" id="UP001515480">
    <property type="component" value="Unassembled WGS sequence"/>
</dbReference>
<dbReference type="EMBL" id="JBGBPQ010000007">
    <property type="protein sequence ID" value="KAL1521920.1"/>
    <property type="molecule type" value="Genomic_DNA"/>
</dbReference>
<organism evidence="3 4">
    <name type="scientific">Prymnesium parvum</name>
    <name type="common">Toxic golden alga</name>
    <dbReference type="NCBI Taxonomy" id="97485"/>
    <lineage>
        <taxon>Eukaryota</taxon>
        <taxon>Haptista</taxon>
        <taxon>Haptophyta</taxon>
        <taxon>Prymnesiophyceae</taxon>
        <taxon>Prymnesiales</taxon>
        <taxon>Prymnesiaceae</taxon>
        <taxon>Prymnesium</taxon>
    </lineage>
</organism>
<keyword evidence="2" id="KW-0732">Signal</keyword>
<gene>
    <name evidence="3" type="ORF">AB1Y20_021569</name>
</gene>
<evidence type="ECO:0000256" key="2">
    <source>
        <dbReference type="SAM" id="SignalP"/>
    </source>
</evidence>
<evidence type="ECO:0008006" key="5">
    <source>
        <dbReference type="Google" id="ProtNLM"/>
    </source>
</evidence>
<feature type="transmembrane region" description="Helical" evidence="1">
    <location>
        <begin position="239"/>
        <end position="259"/>
    </location>
</feature>
<evidence type="ECO:0000313" key="3">
    <source>
        <dbReference type="EMBL" id="KAL1521920.1"/>
    </source>
</evidence>
<keyword evidence="1" id="KW-0472">Membrane</keyword>
<comment type="caution">
    <text evidence="3">The sequence shown here is derived from an EMBL/GenBank/DDBJ whole genome shotgun (WGS) entry which is preliminary data.</text>
</comment>
<accession>A0AB34JLW6</accession>
<sequence length="274" mass="29388">MPLAPLLALAAAVTSLNGSPSTLMLRSNRPALRTMQQRALTMSVEKEEEVEMSEEEYLASQDDPEQMSEEAKRVYRGMRSVTGVELAPWMKVDVEKIAAAKRAQKERKARSSSQPMEQMMIDPQAAELGAGGGLKSKVLSEEEVELRWSTGDESGNVGFIVQRRKGGSSAFEDIASHANFAPLKTKGSAGGEYSYLDDSVPGPGTYVYRVCDEDSSGKRSGICQKLVEVESASEQTQTLVIGGVIAGLALVLVAFGIASDPIQTTDVGRGGFSF</sequence>
<dbReference type="Gene3D" id="2.60.40.10">
    <property type="entry name" value="Immunoglobulins"/>
    <property type="match status" value="1"/>
</dbReference>
<name>A0AB34JLW6_PRYPA</name>
<feature type="chain" id="PRO_5044240658" description="Fibronectin type-III domain-containing protein" evidence="2">
    <location>
        <begin position="19"/>
        <end position="274"/>
    </location>
</feature>
<evidence type="ECO:0000256" key="1">
    <source>
        <dbReference type="SAM" id="Phobius"/>
    </source>
</evidence>
<reference evidence="3 4" key="1">
    <citation type="journal article" date="2024" name="Science">
        <title>Giant polyketide synthase enzymes in the biosynthesis of giant marine polyether toxins.</title>
        <authorList>
            <person name="Fallon T.R."/>
            <person name="Shende V.V."/>
            <person name="Wierzbicki I.H."/>
            <person name="Pendleton A.L."/>
            <person name="Watervoot N.F."/>
            <person name="Auber R.P."/>
            <person name="Gonzalez D.J."/>
            <person name="Wisecaver J.H."/>
            <person name="Moore B.S."/>
        </authorList>
    </citation>
    <scope>NUCLEOTIDE SEQUENCE [LARGE SCALE GENOMIC DNA]</scope>
    <source>
        <strain evidence="3 4">12B1</strain>
    </source>
</reference>
<keyword evidence="4" id="KW-1185">Reference proteome</keyword>
<feature type="signal peptide" evidence="2">
    <location>
        <begin position="1"/>
        <end position="18"/>
    </location>
</feature>
<protein>
    <recommendedName>
        <fullName evidence="5">Fibronectin type-III domain-containing protein</fullName>
    </recommendedName>
</protein>
<proteinExistence type="predicted"/>
<dbReference type="AlphaFoldDB" id="A0AB34JLW6"/>
<keyword evidence="1" id="KW-0812">Transmembrane</keyword>
<dbReference type="InterPro" id="IPR013783">
    <property type="entry name" value="Ig-like_fold"/>
</dbReference>
<keyword evidence="1" id="KW-1133">Transmembrane helix</keyword>